<keyword evidence="5" id="KW-0067">ATP-binding</keyword>
<reference evidence="7" key="1">
    <citation type="submission" date="2020-10" db="EMBL/GenBank/DDBJ databases">
        <title>Genome Sequence of ESBL Producing Zambian Clinical Strains.</title>
        <authorList>
            <person name="Shawa M."/>
            <person name="Furuta Y."/>
            <person name="Simbotwe M."/>
            <person name="Mulenga E."/>
            <person name="Mubanga M."/>
            <person name="Mulenga G."/>
            <person name="Kaile C."/>
            <person name="Zorigt T."/>
            <person name="Hang'ombe B."/>
            <person name="Higashi H."/>
        </authorList>
    </citation>
    <scope>NUCLEOTIDE SEQUENCE</scope>
    <source>
        <strain evidence="7">Zam_UTH_09</strain>
    </source>
</reference>
<comment type="similarity">
    <text evidence="1">Belongs to the methylthioribose kinase family.</text>
</comment>
<dbReference type="EMBL" id="BNFF01000001">
    <property type="protein sequence ID" value="GHK53342.1"/>
    <property type="molecule type" value="Genomic_DNA"/>
</dbReference>
<sequence length="100" mass="10743">MSQYHTFTAHDAVAYAQQFAGIDNPSELVSAQEVGDGNLNLVFKVFDRQGVSRAIVKQALPYVRCVGESAADPRPRPSRSADHGRPLSAQPAAHGKNPSL</sequence>
<accession>A0A919HUY5</accession>
<feature type="region of interest" description="Disordered" evidence="6">
    <location>
        <begin position="67"/>
        <end position="100"/>
    </location>
</feature>
<dbReference type="PANTHER" id="PTHR34273">
    <property type="entry name" value="METHYLTHIORIBOSE KINASE"/>
    <property type="match status" value="1"/>
</dbReference>
<gene>
    <name evidence="7" type="ORF">KPZU09_30780</name>
</gene>
<evidence type="ECO:0000256" key="4">
    <source>
        <dbReference type="ARBA" id="ARBA00022777"/>
    </source>
</evidence>
<evidence type="ECO:0000313" key="8">
    <source>
        <dbReference type="Proteomes" id="UP000655094"/>
    </source>
</evidence>
<evidence type="ECO:0000256" key="1">
    <source>
        <dbReference type="ARBA" id="ARBA00010165"/>
    </source>
</evidence>
<name>A0A919HUY5_KLEPN</name>
<evidence type="ECO:0000313" key="7">
    <source>
        <dbReference type="EMBL" id="GHK53342.1"/>
    </source>
</evidence>
<dbReference type="AlphaFoldDB" id="A0A919HUY5"/>
<dbReference type="GO" id="GO:0016301">
    <property type="term" value="F:kinase activity"/>
    <property type="evidence" value="ECO:0007669"/>
    <property type="project" value="UniProtKB-KW"/>
</dbReference>
<organism evidence="7 8">
    <name type="scientific">Klebsiella pneumoniae</name>
    <dbReference type="NCBI Taxonomy" id="573"/>
    <lineage>
        <taxon>Bacteria</taxon>
        <taxon>Pseudomonadati</taxon>
        <taxon>Pseudomonadota</taxon>
        <taxon>Gammaproteobacteria</taxon>
        <taxon>Enterobacterales</taxon>
        <taxon>Enterobacteriaceae</taxon>
        <taxon>Klebsiella/Raoultella group</taxon>
        <taxon>Klebsiella</taxon>
        <taxon>Klebsiella pneumoniae complex</taxon>
    </lineage>
</organism>
<protein>
    <recommendedName>
        <fullName evidence="9">S-methyl-5-thioribose kinase</fullName>
    </recommendedName>
</protein>
<dbReference type="Proteomes" id="UP000655094">
    <property type="component" value="Unassembled WGS sequence"/>
</dbReference>
<feature type="compositionally biased region" description="Basic and acidic residues" evidence="6">
    <location>
        <begin position="71"/>
        <end position="85"/>
    </location>
</feature>
<keyword evidence="3" id="KW-0547">Nucleotide-binding</keyword>
<evidence type="ECO:0000256" key="2">
    <source>
        <dbReference type="ARBA" id="ARBA00022679"/>
    </source>
</evidence>
<evidence type="ECO:0000256" key="3">
    <source>
        <dbReference type="ARBA" id="ARBA00022741"/>
    </source>
</evidence>
<evidence type="ECO:0000256" key="5">
    <source>
        <dbReference type="ARBA" id="ARBA00022840"/>
    </source>
</evidence>
<dbReference type="InterPro" id="IPR011009">
    <property type="entry name" value="Kinase-like_dom_sf"/>
</dbReference>
<keyword evidence="4" id="KW-0418">Kinase</keyword>
<proteinExistence type="inferred from homology"/>
<keyword evidence="2" id="KW-0808">Transferase</keyword>
<dbReference type="Gene3D" id="3.30.200.20">
    <property type="entry name" value="Phosphorylase Kinase, domain 1"/>
    <property type="match status" value="1"/>
</dbReference>
<comment type="caution">
    <text evidence="7">The sequence shown here is derived from an EMBL/GenBank/DDBJ whole genome shotgun (WGS) entry which is preliminary data.</text>
</comment>
<evidence type="ECO:0000256" key="6">
    <source>
        <dbReference type="SAM" id="MobiDB-lite"/>
    </source>
</evidence>
<evidence type="ECO:0008006" key="9">
    <source>
        <dbReference type="Google" id="ProtNLM"/>
    </source>
</evidence>
<dbReference type="SUPFAM" id="SSF56112">
    <property type="entry name" value="Protein kinase-like (PK-like)"/>
    <property type="match status" value="1"/>
</dbReference>
<dbReference type="PANTHER" id="PTHR34273:SF2">
    <property type="entry name" value="METHYLTHIORIBOSE KINASE"/>
    <property type="match status" value="1"/>
</dbReference>
<dbReference type="GO" id="GO:0005524">
    <property type="term" value="F:ATP binding"/>
    <property type="evidence" value="ECO:0007669"/>
    <property type="project" value="UniProtKB-KW"/>
</dbReference>